<keyword evidence="3 6" id="KW-0863">Zinc-finger</keyword>
<dbReference type="InParanoid" id="A0A1D2VJB2"/>
<evidence type="ECO:0000259" key="10">
    <source>
        <dbReference type="PROSITE" id="PS51319"/>
    </source>
</evidence>
<dbReference type="InterPro" id="IPR035100">
    <property type="entry name" value="TF_IIS-typ"/>
</dbReference>
<dbReference type="GO" id="GO:0000977">
    <property type="term" value="F:RNA polymerase II transcription regulatory region sequence-specific DNA binding"/>
    <property type="evidence" value="ECO:0007669"/>
    <property type="project" value="EnsemblFungi"/>
</dbReference>
<evidence type="ECO:0000259" key="11">
    <source>
        <dbReference type="PROSITE" id="PS51321"/>
    </source>
</evidence>
<dbReference type="Gene3D" id="1.20.930.10">
    <property type="entry name" value="Conserved domain common to transcription factors TFIIS, elongin A, CRSP70"/>
    <property type="match status" value="1"/>
</dbReference>
<feature type="domain" description="TFIIS N-terminal" evidence="10">
    <location>
        <begin position="1"/>
        <end position="78"/>
    </location>
</feature>
<feature type="domain" description="TFIIS-type" evidence="9">
    <location>
        <begin position="248"/>
        <end position="288"/>
    </location>
</feature>
<dbReference type="PIRSF" id="PIRSF006704">
    <property type="entry name" value="TF_IIS"/>
    <property type="match status" value="1"/>
</dbReference>
<evidence type="ECO:0000256" key="2">
    <source>
        <dbReference type="ARBA" id="ARBA00022723"/>
    </source>
</evidence>
<dbReference type="GO" id="GO:0042797">
    <property type="term" value="P:tRNA transcription by RNA polymerase III"/>
    <property type="evidence" value="ECO:0007669"/>
    <property type="project" value="EnsemblFungi"/>
</dbReference>
<evidence type="ECO:0000256" key="3">
    <source>
        <dbReference type="ARBA" id="ARBA00022771"/>
    </source>
</evidence>
<dbReference type="CDD" id="cd13749">
    <property type="entry name" value="Zn-ribbon_TFIIS"/>
    <property type="match status" value="1"/>
</dbReference>
<dbReference type="STRING" id="1344418.A0A1D2VJB2"/>
<gene>
    <name evidence="12" type="ORF">ASCRUDRAFT_34301</name>
</gene>
<dbReference type="Proteomes" id="UP000095038">
    <property type="component" value="Unassembled WGS sequence"/>
</dbReference>
<dbReference type="PANTHER" id="PTHR11477">
    <property type="entry name" value="TRANSCRIPTION FACTOR S-II ZINC FINGER DOMAIN-CONTAINING PROTEIN"/>
    <property type="match status" value="1"/>
</dbReference>
<dbReference type="OrthoDB" id="44867at2759"/>
<dbReference type="AlphaFoldDB" id="A0A1D2VJB2"/>
<dbReference type="PROSITE" id="PS51321">
    <property type="entry name" value="TFIIS_CENTRAL"/>
    <property type="match status" value="1"/>
</dbReference>
<dbReference type="SUPFAM" id="SSF57783">
    <property type="entry name" value="Zinc beta-ribbon"/>
    <property type="match status" value="1"/>
</dbReference>
<dbReference type="GO" id="GO:0001139">
    <property type="term" value="F:RNA polymerase II complex recruiting activity"/>
    <property type="evidence" value="ECO:0007669"/>
    <property type="project" value="EnsemblFungi"/>
</dbReference>
<dbReference type="GO" id="GO:0031440">
    <property type="term" value="P:regulation of mRNA 3'-end processing"/>
    <property type="evidence" value="ECO:0007669"/>
    <property type="project" value="EnsemblFungi"/>
</dbReference>
<dbReference type="GO" id="GO:0001193">
    <property type="term" value="P:maintenance of transcriptional fidelity during transcription elongation by RNA polymerase II"/>
    <property type="evidence" value="ECO:0007669"/>
    <property type="project" value="EnsemblFungi"/>
</dbReference>
<evidence type="ECO:0000256" key="5">
    <source>
        <dbReference type="ARBA" id="ARBA00023242"/>
    </source>
</evidence>
<dbReference type="InterPro" id="IPR003617">
    <property type="entry name" value="TFIIS/CRSP70_N_sub"/>
</dbReference>
<dbReference type="InterPro" id="IPR036575">
    <property type="entry name" value="TFIIS_cen_dom_sf"/>
</dbReference>
<keyword evidence="8" id="KW-0805">Transcription regulation</keyword>
<comment type="subcellular location">
    <subcellularLocation>
        <location evidence="1 7 8">Nucleus</location>
    </subcellularLocation>
</comment>
<dbReference type="FunCoup" id="A0A1D2VJB2">
    <property type="interactions" value="951"/>
</dbReference>
<dbReference type="Pfam" id="PF08711">
    <property type="entry name" value="Med26"/>
    <property type="match status" value="1"/>
</dbReference>
<dbReference type="SMART" id="SM00510">
    <property type="entry name" value="TFS2M"/>
    <property type="match status" value="1"/>
</dbReference>
<dbReference type="Gene3D" id="2.20.25.10">
    <property type="match status" value="1"/>
</dbReference>
<evidence type="ECO:0000256" key="6">
    <source>
        <dbReference type="PROSITE-ProRule" id="PRU00472"/>
    </source>
</evidence>
<reference evidence="13" key="1">
    <citation type="submission" date="2016-05" db="EMBL/GenBank/DDBJ databases">
        <title>Comparative genomics of biotechnologically important yeasts.</title>
        <authorList>
            <consortium name="DOE Joint Genome Institute"/>
            <person name="Riley R."/>
            <person name="Haridas S."/>
            <person name="Wolfe K.H."/>
            <person name="Lopes M.R."/>
            <person name="Hittinger C.T."/>
            <person name="Goker M."/>
            <person name="Salamov A."/>
            <person name="Wisecaver J."/>
            <person name="Long T.M."/>
            <person name="Aerts A.L."/>
            <person name="Barry K."/>
            <person name="Choi C."/>
            <person name="Clum A."/>
            <person name="Coughlan A.Y."/>
            <person name="Deshpande S."/>
            <person name="Douglass A.P."/>
            <person name="Hanson S.J."/>
            <person name="Klenk H.-P."/>
            <person name="Labutti K."/>
            <person name="Lapidus A."/>
            <person name="Lindquist E."/>
            <person name="Lipzen A."/>
            <person name="Meier-Kolthoff J.P."/>
            <person name="Ohm R.A."/>
            <person name="Otillar R.P."/>
            <person name="Pangilinan J."/>
            <person name="Peng Y."/>
            <person name="Rokas A."/>
            <person name="Rosa C.A."/>
            <person name="Scheuner C."/>
            <person name="Sibirny A.A."/>
            <person name="Slot J.C."/>
            <person name="Stielow J.B."/>
            <person name="Sun H."/>
            <person name="Kurtzman C.P."/>
            <person name="Blackwell M."/>
            <person name="Grigoriev I.V."/>
            <person name="Jeffries T.W."/>
        </authorList>
    </citation>
    <scope>NUCLEOTIDE SEQUENCE [LARGE SCALE GENOMIC DNA]</scope>
    <source>
        <strain evidence="13">DSM 1968</strain>
    </source>
</reference>
<dbReference type="PROSITE" id="PS51319">
    <property type="entry name" value="TFIIS_N"/>
    <property type="match status" value="1"/>
</dbReference>
<dbReference type="CDD" id="cd00183">
    <property type="entry name" value="TFIIS_I"/>
    <property type="match status" value="1"/>
</dbReference>
<dbReference type="GO" id="GO:0032968">
    <property type="term" value="P:positive regulation of transcription elongation by RNA polymerase II"/>
    <property type="evidence" value="ECO:0007669"/>
    <property type="project" value="EnsemblFungi"/>
</dbReference>
<dbReference type="GO" id="GO:0006362">
    <property type="term" value="P:transcription elongation by RNA polymerase I"/>
    <property type="evidence" value="ECO:0007669"/>
    <property type="project" value="EnsemblFungi"/>
</dbReference>
<dbReference type="SMART" id="SM00440">
    <property type="entry name" value="ZnF_C2C2"/>
    <property type="match status" value="1"/>
</dbReference>
<comment type="function">
    <text evidence="8">Necessary for efficient RNA polymerase II transcription elongation past template-encoded arresting sites.</text>
</comment>
<dbReference type="PROSITE" id="PS51133">
    <property type="entry name" value="ZF_TFIIS_2"/>
    <property type="match status" value="1"/>
</dbReference>
<keyword evidence="4 8" id="KW-0862">Zinc</keyword>
<dbReference type="GO" id="GO:0031564">
    <property type="term" value="P:transcription antitermination"/>
    <property type="evidence" value="ECO:0007669"/>
    <property type="project" value="EnsemblFungi"/>
</dbReference>
<dbReference type="RefSeq" id="XP_020047960.1">
    <property type="nucleotide sequence ID" value="XM_020190510.1"/>
</dbReference>
<dbReference type="InterPro" id="IPR017923">
    <property type="entry name" value="TFIIS_N"/>
</dbReference>
<dbReference type="SUPFAM" id="SSF46942">
    <property type="entry name" value="Elongation factor TFIIS domain 2"/>
    <property type="match status" value="1"/>
</dbReference>
<dbReference type="PANTHER" id="PTHR11477:SF0">
    <property type="entry name" value="IP08861P-RELATED"/>
    <property type="match status" value="1"/>
</dbReference>
<organism evidence="12 13">
    <name type="scientific">Ascoidea rubescens DSM 1968</name>
    <dbReference type="NCBI Taxonomy" id="1344418"/>
    <lineage>
        <taxon>Eukaryota</taxon>
        <taxon>Fungi</taxon>
        <taxon>Dikarya</taxon>
        <taxon>Ascomycota</taxon>
        <taxon>Saccharomycotina</taxon>
        <taxon>Saccharomycetes</taxon>
        <taxon>Ascoideaceae</taxon>
        <taxon>Ascoidea</taxon>
    </lineage>
</organism>
<proteinExistence type="inferred from homology"/>
<dbReference type="InterPro" id="IPR001222">
    <property type="entry name" value="Znf_TFIIS"/>
</dbReference>
<dbReference type="Pfam" id="PF01096">
    <property type="entry name" value="Zn_ribbon_TFIIS"/>
    <property type="match status" value="1"/>
</dbReference>
<dbReference type="GO" id="GO:0008270">
    <property type="term" value="F:zinc ion binding"/>
    <property type="evidence" value="ECO:0007669"/>
    <property type="project" value="UniProtKB-UniRule"/>
</dbReference>
<accession>A0A1D2VJB2</accession>
<dbReference type="EMBL" id="KV454479">
    <property type="protein sequence ID" value="ODV61653.1"/>
    <property type="molecule type" value="Genomic_DNA"/>
</dbReference>
<dbReference type="SMART" id="SM00509">
    <property type="entry name" value="TFS2N"/>
    <property type="match status" value="1"/>
</dbReference>
<keyword evidence="8" id="KW-0804">Transcription</keyword>
<dbReference type="NCBIfam" id="TIGR01385">
    <property type="entry name" value="TFSII"/>
    <property type="match status" value="1"/>
</dbReference>
<comment type="similarity">
    <text evidence="8">Belongs to the TFS-II family.</text>
</comment>
<evidence type="ECO:0000256" key="4">
    <source>
        <dbReference type="ARBA" id="ARBA00022833"/>
    </source>
</evidence>
<evidence type="ECO:0000259" key="9">
    <source>
        <dbReference type="PROSITE" id="PS51133"/>
    </source>
</evidence>
<name>A0A1D2VJB2_9ASCO</name>
<evidence type="ECO:0000313" key="13">
    <source>
        <dbReference type="Proteomes" id="UP000095038"/>
    </source>
</evidence>
<dbReference type="Gene3D" id="1.10.472.30">
    <property type="entry name" value="Transcription elongation factor S-II, central domain"/>
    <property type="match status" value="1"/>
</dbReference>
<keyword evidence="12" id="KW-0251">Elongation factor</keyword>
<keyword evidence="8" id="KW-0238">DNA-binding</keyword>
<dbReference type="InterPro" id="IPR035441">
    <property type="entry name" value="TFIIS/LEDGF_dom_sf"/>
</dbReference>
<dbReference type="GeneID" id="30964146"/>
<sequence>MNSREIKTAISNIENASNDETIMDILNLLKRDVKPTEMLLRETKVGVSVNKLRASKNPKISTLVKSIIKKWREIVNNNSTSNVSSNNKALANSGSKILNSIPSVSNSNLPRNARTDNVNVQIYDDKTRVSSLSALYNALVSDRPPLIYKPSEAFKIIKEIEALCHKQTLYQINDTYRSKLRTLVMNIRSKNNPQLRYKILNGDISPSSLVKMSPEEMINDTLKEKVKKMKEENLFNAEVPQEKRAVTDRFTCGKCKQKRVSYFQMQTRSADEPLTTFCRCENCDNRWKFS</sequence>
<dbReference type="InterPro" id="IPR006289">
    <property type="entry name" value="TFSII"/>
</dbReference>
<evidence type="ECO:0000256" key="7">
    <source>
        <dbReference type="PROSITE-ProRule" id="PRU00649"/>
    </source>
</evidence>
<dbReference type="Pfam" id="PF07500">
    <property type="entry name" value="TFIIS_M"/>
    <property type="match status" value="1"/>
</dbReference>
<evidence type="ECO:0000313" key="12">
    <source>
        <dbReference type="EMBL" id="ODV61653.1"/>
    </source>
</evidence>
<protein>
    <recommendedName>
        <fullName evidence="8">Transcription elongation factor</fullName>
    </recommendedName>
</protein>
<keyword evidence="12" id="KW-0648">Protein biosynthesis</keyword>
<dbReference type="GO" id="GO:0003746">
    <property type="term" value="F:translation elongation factor activity"/>
    <property type="evidence" value="ECO:0007669"/>
    <property type="project" value="UniProtKB-KW"/>
</dbReference>
<dbReference type="GO" id="GO:0005634">
    <property type="term" value="C:nucleus"/>
    <property type="evidence" value="ECO:0007669"/>
    <property type="project" value="UniProtKB-SubCell"/>
</dbReference>
<dbReference type="FunFam" id="2.20.25.10:FF:000001">
    <property type="entry name" value="Probable Transcription elongation factor S-II"/>
    <property type="match status" value="1"/>
</dbReference>
<evidence type="ECO:0000256" key="1">
    <source>
        <dbReference type="ARBA" id="ARBA00004123"/>
    </source>
</evidence>
<dbReference type="InterPro" id="IPR003618">
    <property type="entry name" value="TFIIS_cen_dom"/>
</dbReference>
<keyword evidence="5 7" id="KW-0539">Nucleus</keyword>
<dbReference type="GO" id="GO:0045899">
    <property type="term" value="P:positive regulation of RNA polymerase II transcription preinitiation complex assembly"/>
    <property type="evidence" value="ECO:0007669"/>
    <property type="project" value="EnsemblFungi"/>
</dbReference>
<keyword evidence="2 8" id="KW-0479">Metal-binding</keyword>
<evidence type="ECO:0000256" key="8">
    <source>
        <dbReference type="RuleBase" id="RU368078"/>
    </source>
</evidence>
<dbReference type="SUPFAM" id="SSF47676">
    <property type="entry name" value="Conserved domain common to transcription factors TFIIS, elongin A, CRSP70"/>
    <property type="match status" value="1"/>
</dbReference>
<feature type="domain" description="TFIIS central" evidence="11">
    <location>
        <begin position="127"/>
        <end position="245"/>
    </location>
</feature>
<dbReference type="GO" id="GO:0005737">
    <property type="term" value="C:cytoplasm"/>
    <property type="evidence" value="ECO:0007669"/>
    <property type="project" value="EnsemblFungi"/>
</dbReference>
<dbReference type="PROSITE" id="PS00466">
    <property type="entry name" value="ZF_TFIIS_1"/>
    <property type="match status" value="1"/>
</dbReference>
<keyword evidence="13" id="KW-1185">Reference proteome</keyword>